<evidence type="ECO:0000256" key="9">
    <source>
        <dbReference type="ARBA" id="ARBA00023018"/>
    </source>
</evidence>
<keyword evidence="2" id="KW-0268">Exocytosis</keyword>
<feature type="repeat" description="ANK" evidence="15">
    <location>
        <begin position="1086"/>
        <end position="1118"/>
    </location>
</feature>
<comment type="similarity">
    <text evidence="14">Belongs to the TANC family.</text>
</comment>
<keyword evidence="10" id="KW-0800">Toxin</keyword>
<dbReference type="InterPro" id="IPR050889">
    <property type="entry name" value="Dendritic_Spine_Reg/Scaffold"/>
</dbReference>
<dbReference type="Gene3D" id="1.25.40.10">
    <property type="entry name" value="Tetratricopeptide repeat domain"/>
    <property type="match status" value="1"/>
</dbReference>
<evidence type="ECO:0000256" key="17">
    <source>
        <dbReference type="SAM" id="MobiDB-lite"/>
    </source>
</evidence>
<dbReference type="EMBL" id="JARKHS020012004">
    <property type="protein sequence ID" value="KAK8777295.1"/>
    <property type="molecule type" value="Genomic_DNA"/>
</dbReference>
<dbReference type="Proteomes" id="UP001321473">
    <property type="component" value="Unassembled WGS sequence"/>
</dbReference>
<evidence type="ECO:0000256" key="5">
    <source>
        <dbReference type="ARBA" id="ARBA00022737"/>
    </source>
</evidence>
<feature type="repeat" description="ANK" evidence="15">
    <location>
        <begin position="1218"/>
        <end position="1250"/>
    </location>
</feature>
<keyword evidence="4" id="KW-0597">Phosphoprotein</keyword>
<dbReference type="SUPFAM" id="SSF48403">
    <property type="entry name" value="Ankyrin repeat"/>
    <property type="match status" value="1"/>
</dbReference>
<dbReference type="SMART" id="SM00248">
    <property type="entry name" value="ANK"/>
    <property type="match status" value="10"/>
</dbReference>
<evidence type="ECO:0000256" key="12">
    <source>
        <dbReference type="ARBA" id="ARBA00023298"/>
    </source>
</evidence>
<dbReference type="GO" id="GO:0006887">
    <property type="term" value="P:exocytosis"/>
    <property type="evidence" value="ECO:0007669"/>
    <property type="project" value="UniProtKB-KW"/>
</dbReference>
<gene>
    <name evidence="19" type="ORF">V5799_029360</name>
</gene>
<dbReference type="Gene3D" id="1.25.40.20">
    <property type="entry name" value="Ankyrin repeat-containing domain"/>
    <property type="match status" value="2"/>
</dbReference>
<evidence type="ECO:0000256" key="1">
    <source>
        <dbReference type="ARBA" id="ARBA00004175"/>
    </source>
</evidence>
<dbReference type="SUPFAM" id="SSF52540">
    <property type="entry name" value="P-loop containing nucleoside triphosphate hydrolases"/>
    <property type="match status" value="1"/>
</dbReference>
<protein>
    <recommendedName>
        <fullName evidence="18">RING-type domain-containing protein</fullName>
    </recommendedName>
</protein>
<dbReference type="GO" id="GO:0044231">
    <property type="term" value="C:host cell presynaptic membrane"/>
    <property type="evidence" value="ECO:0007669"/>
    <property type="project" value="UniProtKB-KW"/>
</dbReference>
<evidence type="ECO:0000256" key="11">
    <source>
        <dbReference type="ARBA" id="ARBA00023043"/>
    </source>
</evidence>
<reference evidence="19 20" key="1">
    <citation type="journal article" date="2023" name="Arcadia Sci">
        <title>De novo assembly of a long-read Amblyomma americanum tick genome.</title>
        <authorList>
            <person name="Chou S."/>
            <person name="Poskanzer K.E."/>
            <person name="Rollins M."/>
            <person name="Thuy-Boun P.S."/>
        </authorList>
    </citation>
    <scope>NUCLEOTIDE SEQUENCE [LARGE SCALE GENOMIC DNA]</scope>
    <source>
        <strain evidence="19">F_SG_1</strain>
        <tissue evidence="19">Salivary glands</tissue>
    </source>
</reference>
<dbReference type="InterPro" id="IPR056884">
    <property type="entry name" value="NPHP3-like_N"/>
</dbReference>
<comment type="caution">
    <text evidence="19">The sequence shown here is derived from an EMBL/GenBank/DDBJ whole genome shotgun (WGS) entry which is preliminary data.</text>
</comment>
<evidence type="ECO:0000256" key="2">
    <source>
        <dbReference type="ARBA" id="ARBA00022483"/>
    </source>
</evidence>
<proteinExistence type="inferred from homology"/>
<sequence length="1476" mass="161007">MVEPYYPKPVRAKPSRKRPFSMISGLLGKSSGVTSRACCLHVPYSLGLCFRACADPRTVRKMMDELVVSPTAGRCPTCHVPFDKGKRRRITEDCGHERCYYCMLNADGPGCPICAAEAAKAPSNQSRPRMKTNGHFTTFMQTRNPHTRGPPVSGMASPKISHISWKDRKMARPSTVSVDNHNALSDLAKVQHWPMNMVRKIKSLWTIDDEFSQPIYHQPYQHHQPQPPPPVVVPPPLGGSQQHASEHLYTRLGLLLGEGPPASTAYVPPGGGSNHSQGSFASVSSLANSDINMAGSTNTSPISTLTGSSEAEAMSILRGSSREESSDSVASLMSTSSSPSPSRKAPFQQRNNSVPNNRRGTLLNCSSKPQTLGHARGAQLHYKISLQPALKPLFFEVPQAELDPPFVGRQWLFDEIDQELQKDNSRGVVIIGCPGSGKTAAILQLVDYSTFGRKKEEVTYGTAGVRLCESERRGALGSGGGGVGSGSASSVYQPRVSTKQDGARCLGGHLVAYHFCQADNNLTCLVPEFVHSLAAQLCQAPQLVAYRDLLLRDQGLQDVLSLSSCHSNPHEALIKGILEPLGSLRQTGRIPNTSCIIVVDALNEAELHRPDYGDTITSFLARHILKFPAWLKLVVTVRTAFQEVARQLPFHQISLDRMSSNENLMRDIVGYVLYRIESSPSARANITVNNGKQDGSTHARFANHLANLSKGCFLYVKLTMDLIERGHLVVKSSSYKVLPVSLSEVYLLNFNLKFTTTRAFERVQSLLQVCMASLAPLRPHELYHSANAGATYEPMTWADFQQRLTTLTTAQFIMQRNDDSLMLAHPSLREWLIRRDENDSTKFLCDVRAGHASIALRMSRIEAPLEPSQLLELGHHILKAHIYKNISRGLPQSCTPRDLQALWVFQSAGCVSSALVAPTNLHSPNVKVSRLLLLAQADPNARTNCQHRAPLLVLSAYEGFTDMVTSLVEFGADVNVASDVGRTALSMACEQGHYEIAKYLLSCGARIDHVDSEGLSALAYAASSGHLDLVAHLVQCKWADDFGIALGLRRAAQQALIAAAKSGHIEVCEFLLDMMEVQVNKQDDFSGHTALTAASLAGHRDLCAVLMRRGASALVRSNAGEPPLCCAVREGHWAVTELLLCHARALEQADALGRSPLMLAAAEGHLGVLELLLAKGANLLWQDKDGLSALSWACSRGQLQAAQCLLTHGAEINHSDKRGRTPLDMAATQGDAEVIKLLLNNGAEIEHVDLNGTRALDRAIGTGNLDAINCFLQAGAKIGSQTWEMAADKPDVVHLLLNKLHQDGALLYRKGHMKDAVHRYQYALKKFPSSVVEDADSGSTFLQLKHQLLLGLAKCKRKLNEPDAAILAATQAIELRPKSFEGHFIRAKAYKDKGCQGEAQANIEEALRLAPISNLEQRRTLLKVQEEIGSGDVDLSNTQYMSTRSSLDNQSTCTDSMEQVCGISVDSRLNLASVHL</sequence>
<evidence type="ECO:0000313" key="20">
    <source>
        <dbReference type="Proteomes" id="UP001321473"/>
    </source>
</evidence>
<evidence type="ECO:0000256" key="3">
    <source>
        <dbReference type="ARBA" id="ARBA00022537"/>
    </source>
</evidence>
<feature type="region of interest" description="Disordered" evidence="17">
    <location>
        <begin position="139"/>
        <end position="158"/>
    </location>
</feature>
<dbReference type="GO" id="GO:0098794">
    <property type="term" value="C:postsynapse"/>
    <property type="evidence" value="ECO:0007669"/>
    <property type="project" value="UniProtKB-SubCell"/>
</dbReference>
<keyword evidence="20" id="KW-1185">Reference proteome</keyword>
<dbReference type="InterPro" id="IPR019734">
    <property type="entry name" value="TPR_rpt"/>
</dbReference>
<keyword evidence="5" id="KW-0677">Repeat</keyword>
<keyword evidence="8" id="KW-0862">Zinc</keyword>
<feature type="repeat" description="ANK" evidence="15">
    <location>
        <begin position="1185"/>
        <end position="1217"/>
    </location>
</feature>
<dbReference type="GO" id="GO:0008270">
    <property type="term" value="F:zinc ion binding"/>
    <property type="evidence" value="ECO:0007669"/>
    <property type="project" value="UniProtKB-KW"/>
</dbReference>
<dbReference type="Pfam" id="PF25520">
    <property type="entry name" value="AAA_lid_TANC1"/>
    <property type="match status" value="1"/>
</dbReference>
<organism evidence="19 20">
    <name type="scientific">Amblyomma americanum</name>
    <name type="common">Lone star tick</name>
    <dbReference type="NCBI Taxonomy" id="6943"/>
    <lineage>
        <taxon>Eukaryota</taxon>
        <taxon>Metazoa</taxon>
        <taxon>Ecdysozoa</taxon>
        <taxon>Arthropoda</taxon>
        <taxon>Chelicerata</taxon>
        <taxon>Arachnida</taxon>
        <taxon>Acari</taxon>
        <taxon>Parasitiformes</taxon>
        <taxon>Ixodida</taxon>
        <taxon>Ixodoidea</taxon>
        <taxon>Ixodidae</taxon>
        <taxon>Amblyomminae</taxon>
        <taxon>Amblyomma</taxon>
    </lineage>
</organism>
<keyword evidence="6 16" id="KW-0479">Metal-binding</keyword>
<feature type="compositionally biased region" description="Polar residues" evidence="17">
    <location>
        <begin position="348"/>
        <end position="360"/>
    </location>
</feature>
<accession>A0AAQ4ERJ3</accession>
<dbReference type="InterPro" id="IPR002110">
    <property type="entry name" value="Ankyrin_rpt"/>
</dbReference>
<name>A0AAQ4ERJ3_AMBAM</name>
<dbReference type="InterPro" id="IPR058018">
    <property type="entry name" value="AAA_lid_TANC1/2"/>
</dbReference>
<evidence type="ECO:0000313" key="19">
    <source>
        <dbReference type="EMBL" id="KAK8777295.1"/>
    </source>
</evidence>
<dbReference type="InterPro" id="IPR027417">
    <property type="entry name" value="P-loop_NTPase"/>
</dbReference>
<feature type="repeat" description="ANK" evidence="15">
    <location>
        <begin position="1152"/>
        <end position="1184"/>
    </location>
</feature>
<dbReference type="GO" id="GO:0044218">
    <property type="term" value="C:other organism cell membrane"/>
    <property type="evidence" value="ECO:0007669"/>
    <property type="project" value="UniProtKB-KW"/>
</dbReference>
<evidence type="ECO:0000259" key="18">
    <source>
        <dbReference type="PROSITE" id="PS50089"/>
    </source>
</evidence>
<keyword evidence="3" id="KW-1052">Target cell membrane</keyword>
<dbReference type="SUPFAM" id="SSF48452">
    <property type="entry name" value="TPR-like"/>
    <property type="match status" value="1"/>
</dbReference>
<keyword evidence="7" id="KW-0802">TPR repeat</keyword>
<dbReference type="InterPro" id="IPR011990">
    <property type="entry name" value="TPR-like_helical_dom_sf"/>
</dbReference>
<dbReference type="PROSITE" id="PS50089">
    <property type="entry name" value="ZF_RING_2"/>
    <property type="match status" value="1"/>
</dbReference>
<keyword evidence="10" id="KW-0528">Neurotoxin</keyword>
<dbReference type="PANTHER" id="PTHR24166">
    <property type="entry name" value="ROLLING PEBBLES, ISOFORM B"/>
    <property type="match status" value="1"/>
</dbReference>
<dbReference type="PANTHER" id="PTHR24166:SF55">
    <property type="entry name" value="ROLLING PEBBLES, ISOFORM B"/>
    <property type="match status" value="1"/>
</dbReference>
<dbReference type="PROSITE" id="PS50297">
    <property type="entry name" value="ANK_REP_REGION"/>
    <property type="match status" value="4"/>
</dbReference>
<keyword evidence="11 15" id="KW-0040">ANK repeat</keyword>
<evidence type="ECO:0000256" key="4">
    <source>
        <dbReference type="ARBA" id="ARBA00022553"/>
    </source>
</evidence>
<dbReference type="InterPro" id="IPR036770">
    <property type="entry name" value="Ankyrin_rpt-contain_sf"/>
</dbReference>
<dbReference type="Pfam" id="PF25521">
    <property type="entry name" value="WHD_TANC1"/>
    <property type="match status" value="1"/>
</dbReference>
<feature type="compositionally biased region" description="Low complexity" evidence="17">
    <location>
        <begin position="327"/>
        <end position="342"/>
    </location>
</feature>
<dbReference type="PROSITE" id="PS50088">
    <property type="entry name" value="ANK_REPEAT"/>
    <property type="match status" value="5"/>
</dbReference>
<evidence type="ECO:0000256" key="15">
    <source>
        <dbReference type="PROSITE-ProRule" id="PRU00023"/>
    </source>
</evidence>
<feature type="repeat" description="ANK" evidence="15">
    <location>
        <begin position="980"/>
        <end position="1012"/>
    </location>
</feature>
<evidence type="ECO:0000256" key="8">
    <source>
        <dbReference type="ARBA" id="ARBA00022833"/>
    </source>
</evidence>
<dbReference type="Pfam" id="PF24883">
    <property type="entry name" value="NPHP3_N"/>
    <property type="match status" value="1"/>
</dbReference>
<evidence type="ECO:0000256" key="14">
    <source>
        <dbReference type="ARBA" id="ARBA00038259"/>
    </source>
</evidence>
<evidence type="ECO:0000256" key="10">
    <source>
        <dbReference type="ARBA" id="ARBA00023028"/>
    </source>
</evidence>
<keyword evidence="10" id="KW-0638">Presynaptic neurotoxin</keyword>
<feature type="region of interest" description="Disordered" evidence="17">
    <location>
        <begin position="315"/>
        <end position="360"/>
    </location>
</feature>
<dbReference type="InterPro" id="IPR058056">
    <property type="entry name" value="WH_TANC1/2"/>
</dbReference>
<evidence type="ECO:0000256" key="7">
    <source>
        <dbReference type="ARBA" id="ARBA00022803"/>
    </source>
</evidence>
<keyword evidence="12" id="KW-0472">Membrane</keyword>
<dbReference type="SMART" id="SM00028">
    <property type="entry name" value="TPR"/>
    <property type="match status" value="3"/>
</dbReference>
<dbReference type="SUPFAM" id="SSF57850">
    <property type="entry name" value="RING/U-box"/>
    <property type="match status" value="1"/>
</dbReference>
<keyword evidence="12" id="KW-1053">Target membrane</keyword>
<dbReference type="InterPro" id="IPR001841">
    <property type="entry name" value="Znf_RING"/>
</dbReference>
<evidence type="ECO:0000256" key="6">
    <source>
        <dbReference type="ARBA" id="ARBA00022771"/>
    </source>
</evidence>
<dbReference type="Pfam" id="PF12796">
    <property type="entry name" value="Ank_2"/>
    <property type="match status" value="3"/>
</dbReference>
<comment type="subcellular location">
    <subcellularLocation>
        <location evidence="13">Postsynapse</location>
    </subcellularLocation>
    <subcellularLocation>
        <location evidence="1">Target cell membrane</location>
    </subcellularLocation>
</comment>
<evidence type="ECO:0000256" key="13">
    <source>
        <dbReference type="ARBA" id="ARBA00034110"/>
    </source>
</evidence>
<feature type="domain" description="RING-type" evidence="18">
    <location>
        <begin position="75"/>
        <end position="114"/>
    </location>
</feature>
<evidence type="ECO:0000256" key="16">
    <source>
        <dbReference type="PROSITE-ProRule" id="PRU00175"/>
    </source>
</evidence>
<keyword evidence="6 16" id="KW-0863">Zinc-finger</keyword>
<keyword evidence="9" id="KW-0770">Synapse</keyword>